<comment type="caution">
    <text evidence="1">The sequence shown here is derived from an EMBL/GenBank/DDBJ whole genome shotgun (WGS) entry which is preliminary data.</text>
</comment>
<name>A0A6D2JZY9_9BRAS</name>
<dbReference type="Proteomes" id="UP000467841">
    <property type="component" value="Unassembled WGS sequence"/>
</dbReference>
<dbReference type="EMBL" id="CACVBM020001274">
    <property type="protein sequence ID" value="CAA7042708.1"/>
    <property type="molecule type" value="Genomic_DNA"/>
</dbReference>
<accession>A0A6D2JZY9</accession>
<organism evidence="1 2">
    <name type="scientific">Microthlaspi erraticum</name>
    <dbReference type="NCBI Taxonomy" id="1685480"/>
    <lineage>
        <taxon>Eukaryota</taxon>
        <taxon>Viridiplantae</taxon>
        <taxon>Streptophyta</taxon>
        <taxon>Embryophyta</taxon>
        <taxon>Tracheophyta</taxon>
        <taxon>Spermatophyta</taxon>
        <taxon>Magnoliopsida</taxon>
        <taxon>eudicotyledons</taxon>
        <taxon>Gunneridae</taxon>
        <taxon>Pentapetalae</taxon>
        <taxon>rosids</taxon>
        <taxon>malvids</taxon>
        <taxon>Brassicales</taxon>
        <taxon>Brassicaceae</taxon>
        <taxon>Coluteocarpeae</taxon>
        <taxon>Microthlaspi</taxon>
    </lineage>
</organism>
<gene>
    <name evidence="1" type="ORF">MERR_LOCUS29943</name>
</gene>
<proteinExistence type="predicted"/>
<evidence type="ECO:0000313" key="1">
    <source>
        <dbReference type="EMBL" id="CAA7042708.1"/>
    </source>
</evidence>
<dbReference type="AlphaFoldDB" id="A0A6D2JZY9"/>
<sequence>MIKDVRDNHGNTESEGMIKLVVRNICKSTFVKCKCIEKQAEKGIPKNFLATAIQKPPTKSVNDRTWQFFDEVLIEVWDLGYTTLAAFRPSTNGEAKINSNVTDS</sequence>
<protein>
    <submittedName>
        <fullName evidence="1">Uncharacterized protein</fullName>
    </submittedName>
</protein>
<reference evidence="1" key="1">
    <citation type="submission" date="2020-01" db="EMBL/GenBank/DDBJ databases">
        <authorList>
            <person name="Mishra B."/>
        </authorList>
    </citation>
    <scope>NUCLEOTIDE SEQUENCE [LARGE SCALE GENOMIC DNA]</scope>
</reference>
<evidence type="ECO:0000313" key="2">
    <source>
        <dbReference type="Proteomes" id="UP000467841"/>
    </source>
</evidence>
<keyword evidence="2" id="KW-1185">Reference proteome</keyword>